<feature type="compositionally biased region" description="Basic and acidic residues" evidence="1">
    <location>
        <begin position="14"/>
        <end position="30"/>
    </location>
</feature>
<dbReference type="Proteomes" id="UP000070250">
    <property type="component" value="Chromosome"/>
</dbReference>
<evidence type="ECO:0000313" key="3">
    <source>
        <dbReference type="EMBL" id="AMN45628.1"/>
    </source>
</evidence>
<reference evidence="3 4" key="1">
    <citation type="submission" date="2015-06" db="EMBL/GenBank/DDBJ databases">
        <title>A Comprehensive Approach to Explore the Metabolic and Phylogenetic Diversity of Bacterial Steroid Degradation in the Environment: Testosterone as an Example.</title>
        <authorList>
            <person name="Yang F.-C."/>
            <person name="Chen Y.-L."/>
            <person name="Yu C.-P."/>
            <person name="Tang S.-L."/>
            <person name="Wang P.-H."/>
            <person name="Ismail W."/>
            <person name="Wang C.-H."/>
            <person name="Yang C.-Y."/>
            <person name="Chiang Y.-R."/>
        </authorList>
    </citation>
    <scope>NUCLEOTIDE SEQUENCE [LARGE SCALE GENOMIC DNA]</scope>
    <source>
        <strain evidence="3 4">DSM 18526</strain>
    </source>
</reference>
<evidence type="ECO:0000256" key="1">
    <source>
        <dbReference type="SAM" id="MobiDB-lite"/>
    </source>
</evidence>
<gene>
    <name evidence="3" type="ORF">ACG33_00610</name>
</gene>
<dbReference type="SUPFAM" id="SSF55298">
    <property type="entry name" value="YjgF-like"/>
    <property type="match status" value="1"/>
</dbReference>
<accession>A0A127F7R4</accession>
<evidence type="ECO:0000259" key="2">
    <source>
        <dbReference type="Pfam" id="PF21168"/>
    </source>
</evidence>
<dbReference type="STRING" id="465721.ACG33_00610"/>
<dbReference type="InterPro" id="IPR035959">
    <property type="entry name" value="RutC-like_sf"/>
</dbReference>
<keyword evidence="4" id="KW-1185">Reference proteome</keyword>
<organism evidence="3 4">
    <name type="scientific">Steroidobacter denitrificans</name>
    <dbReference type="NCBI Taxonomy" id="465721"/>
    <lineage>
        <taxon>Bacteria</taxon>
        <taxon>Pseudomonadati</taxon>
        <taxon>Pseudomonadota</taxon>
        <taxon>Gammaproteobacteria</taxon>
        <taxon>Steroidobacterales</taxon>
        <taxon>Steroidobacteraceae</taxon>
        <taxon>Steroidobacter</taxon>
    </lineage>
</organism>
<dbReference type="Gene3D" id="3.30.1330.40">
    <property type="entry name" value="RutC-like"/>
    <property type="match status" value="1"/>
</dbReference>
<dbReference type="Pfam" id="PF21168">
    <property type="entry name" value="FkbO_Hyg5-like_N"/>
    <property type="match status" value="1"/>
</dbReference>
<name>A0A127F7R4_STEDE</name>
<feature type="domain" description="Chorismatase FkbO/Hyg5-like N-terminal" evidence="2">
    <location>
        <begin position="90"/>
        <end position="223"/>
    </location>
</feature>
<dbReference type="EMBL" id="CP011971">
    <property type="protein sequence ID" value="AMN45628.1"/>
    <property type="molecule type" value="Genomic_DNA"/>
</dbReference>
<sequence length="412" mass="44847">MREGSSLLFPEDSSGERPVQRPTHEAHDRGQPVPIQVEYRILDPRAPLPPNILAAVHFGPQSLGAALHGASPALEIEVGLLPLRQPAPTELWFSHGPVRSGRDGIVRYACDDHFLFALIEEPEDAYPGICAAGEAVYAALKRFQEQSAFPHLLRIWNYLDAINEGTGDMERYRQFCVGRACGLGLGDGANLAGGSATGLRRYPAATGIGHQRRTHHVQVFWLAARQPGTAIENPRQVSAYRYPRIHGPVSPHFSRATLAADGTLLVSGTASIVGHTSRHHDDVLAQAEEILRNLAELRGQASIPAPVPVHAETSQTETNQVETQQAGVNHAAPIRTASDDISGGHPARDLMKVYLRDPALLAPVAARLRRSWPDPQILFLAGDICRRELLLEIEGIQPLRQPLPAADPRTIT</sequence>
<dbReference type="KEGG" id="sdf:ACG33_00610"/>
<dbReference type="InterPro" id="IPR049368">
    <property type="entry name" value="FkbO_Hyg5-like_N"/>
</dbReference>
<proteinExistence type="predicted"/>
<protein>
    <recommendedName>
        <fullName evidence="2">Chorismatase FkbO/Hyg5-like N-terminal domain-containing protein</fullName>
    </recommendedName>
</protein>
<evidence type="ECO:0000313" key="4">
    <source>
        <dbReference type="Proteomes" id="UP000070250"/>
    </source>
</evidence>
<feature type="region of interest" description="Disordered" evidence="1">
    <location>
        <begin position="1"/>
        <end position="33"/>
    </location>
</feature>
<dbReference type="PATRIC" id="fig|465721.4.peg.135"/>
<dbReference type="AlphaFoldDB" id="A0A127F7R4"/>